<dbReference type="GeneID" id="89994489"/>
<accession>A0ABR0S331</accession>
<feature type="transmembrane region" description="Helical" evidence="6">
    <location>
        <begin position="12"/>
        <end position="31"/>
    </location>
</feature>
<evidence type="ECO:0000256" key="3">
    <source>
        <dbReference type="ARBA" id="ARBA00022989"/>
    </source>
</evidence>
<organism evidence="7 8">
    <name type="scientific">Knufia obscura</name>
    <dbReference type="NCBI Taxonomy" id="1635080"/>
    <lineage>
        <taxon>Eukaryota</taxon>
        <taxon>Fungi</taxon>
        <taxon>Dikarya</taxon>
        <taxon>Ascomycota</taxon>
        <taxon>Pezizomycotina</taxon>
        <taxon>Eurotiomycetes</taxon>
        <taxon>Chaetothyriomycetidae</taxon>
        <taxon>Chaetothyriales</taxon>
        <taxon>Trichomeriaceae</taxon>
        <taxon>Knufia</taxon>
    </lineage>
</organism>
<evidence type="ECO:0000256" key="2">
    <source>
        <dbReference type="ARBA" id="ARBA00022692"/>
    </source>
</evidence>
<protein>
    <recommendedName>
        <fullName evidence="9">DUF1772-domain-containing protein</fullName>
    </recommendedName>
</protein>
<dbReference type="Proteomes" id="UP001334248">
    <property type="component" value="Unassembled WGS sequence"/>
</dbReference>
<proteinExistence type="inferred from homology"/>
<comment type="similarity">
    <text evidence="5">Belongs to the anthrone oxygenase family.</text>
</comment>
<evidence type="ECO:0000256" key="6">
    <source>
        <dbReference type="SAM" id="Phobius"/>
    </source>
</evidence>
<name>A0ABR0S331_9EURO</name>
<dbReference type="Pfam" id="PF08592">
    <property type="entry name" value="Anthrone_oxy"/>
    <property type="match status" value="1"/>
</dbReference>
<reference evidence="7 8" key="1">
    <citation type="journal article" date="2023" name="Res Sq">
        <title>Genomic and morphological characterization of Knufia obscura isolated from the Mars 2020 spacecraft assembly facility.</title>
        <authorList>
            <person name="Chander A.M."/>
            <person name="Teixeira M.M."/>
            <person name="Singh N.K."/>
            <person name="Williams M.P."/>
            <person name="Parker C.W."/>
            <person name="Leo P."/>
            <person name="Stajich J.E."/>
            <person name="Torok T."/>
            <person name="Tighe S."/>
            <person name="Mason C.E."/>
            <person name="Venkateswaran K."/>
        </authorList>
    </citation>
    <scope>NUCLEOTIDE SEQUENCE [LARGE SCALE GENOMIC DNA]</scope>
    <source>
        <strain evidence="7 8">CCFEE 5817</strain>
    </source>
</reference>
<keyword evidence="4 6" id="KW-0472">Membrane</keyword>
<gene>
    <name evidence="7" type="ORF">PMZ80_001040</name>
</gene>
<evidence type="ECO:0000256" key="1">
    <source>
        <dbReference type="ARBA" id="ARBA00004141"/>
    </source>
</evidence>
<evidence type="ECO:0008006" key="9">
    <source>
        <dbReference type="Google" id="ProtNLM"/>
    </source>
</evidence>
<dbReference type="RefSeq" id="XP_064734985.1">
    <property type="nucleotide sequence ID" value="XM_064869488.1"/>
</dbReference>
<keyword evidence="8" id="KW-1185">Reference proteome</keyword>
<keyword evidence="3 6" id="KW-1133">Transmembrane helix</keyword>
<dbReference type="PANTHER" id="PTHR35042">
    <property type="entry name" value="ANTHRONE OXYGENASE ENCC"/>
    <property type="match status" value="1"/>
</dbReference>
<feature type="transmembrane region" description="Helical" evidence="6">
    <location>
        <begin position="84"/>
        <end position="106"/>
    </location>
</feature>
<dbReference type="InterPro" id="IPR013901">
    <property type="entry name" value="Anthrone_oxy"/>
</dbReference>
<evidence type="ECO:0000313" key="7">
    <source>
        <dbReference type="EMBL" id="KAK5946895.1"/>
    </source>
</evidence>
<dbReference type="PANTHER" id="PTHR35042:SF1">
    <property type="entry name" value="DUF1772-DOMAIN-CONTAINING PROTEIN"/>
    <property type="match status" value="1"/>
</dbReference>
<evidence type="ECO:0000313" key="8">
    <source>
        <dbReference type="Proteomes" id="UP001334248"/>
    </source>
</evidence>
<evidence type="ECO:0000256" key="4">
    <source>
        <dbReference type="ARBA" id="ARBA00023136"/>
    </source>
</evidence>
<comment type="subcellular location">
    <subcellularLocation>
        <location evidence="1">Membrane</location>
        <topology evidence="1">Multi-pass membrane protein</topology>
    </subcellularLocation>
</comment>
<feature type="transmembrane region" description="Helical" evidence="6">
    <location>
        <begin position="51"/>
        <end position="72"/>
    </location>
</feature>
<dbReference type="EMBL" id="JAVHJV010000001">
    <property type="protein sequence ID" value="KAK5946895.1"/>
    <property type="molecule type" value="Genomic_DNA"/>
</dbReference>
<evidence type="ECO:0000256" key="5">
    <source>
        <dbReference type="ARBA" id="ARBA00034313"/>
    </source>
</evidence>
<comment type="caution">
    <text evidence="7">The sequence shown here is derived from an EMBL/GenBank/DDBJ whole genome shotgun (WGS) entry which is preliminary data.</text>
</comment>
<feature type="transmembrane region" description="Helical" evidence="6">
    <location>
        <begin position="140"/>
        <end position="158"/>
    </location>
</feature>
<keyword evidence="2 6" id="KW-0812">Transmembrane</keyword>
<sequence>MANHLVIRTTQALGITSALFMSGIYFGSSYLSIHPLLPLPISDSTRIFADIYHSGAGFIVPLALGSAALNALSAYLVPSSRLEYGVAAAAATGTLAFTVAVMLPGIDRLLRIRKTDGSEIQGVQKQEVIELMKAWKRQNYVRALLGFTAGVLDVYAVVKRL</sequence>